<keyword evidence="3 6" id="KW-0812">Transmembrane</keyword>
<feature type="transmembrane region" description="Helical" evidence="6">
    <location>
        <begin position="434"/>
        <end position="454"/>
    </location>
</feature>
<evidence type="ECO:0000313" key="8">
    <source>
        <dbReference type="Proteomes" id="UP000254118"/>
    </source>
</evidence>
<dbReference type="Gene3D" id="1.20.1740.10">
    <property type="entry name" value="Amino acid/polyamine transporter I"/>
    <property type="match status" value="1"/>
</dbReference>
<proteinExistence type="predicted"/>
<reference evidence="7 8" key="1">
    <citation type="submission" date="2018-06" db="EMBL/GenBank/DDBJ databases">
        <authorList>
            <consortium name="Pathogen Informatics"/>
            <person name="Doyle S."/>
        </authorList>
    </citation>
    <scope>NUCLEOTIDE SEQUENCE [LARGE SCALE GENOMIC DNA]</scope>
    <source>
        <strain evidence="7 8">NCTC7915</strain>
    </source>
</reference>
<dbReference type="RefSeq" id="WP_258553227.1">
    <property type="nucleotide sequence ID" value="NZ_UFYA01000001.1"/>
</dbReference>
<feature type="transmembrane region" description="Helical" evidence="6">
    <location>
        <begin position="207"/>
        <end position="225"/>
    </location>
</feature>
<feature type="transmembrane region" description="Helical" evidence="6">
    <location>
        <begin position="371"/>
        <end position="391"/>
    </location>
</feature>
<keyword evidence="4 6" id="KW-1133">Transmembrane helix</keyword>
<dbReference type="GO" id="GO:0005886">
    <property type="term" value="C:plasma membrane"/>
    <property type="evidence" value="ECO:0007669"/>
    <property type="project" value="UniProtKB-SubCell"/>
</dbReference>
<dbReference type="Pfam" id="PF13520">
    <property type="entry name" value="AA_permease_2"/>
    <property type="match status" value="1"/>
</dbReference>
<dbReference type="PIRSF" id="PIRSF006060">
    <property type="entry name" value="AA_transporter"/>
    <property type="match status" value="1"/>
</dbReference>
<gene>
    <name evidence="7" type="primary">ybaT</name>
    <name evidence="7" type="ORF">NCTC7915_01786</name>
</gene>
<feature type="transmembrane region" description="Helical" evidence="6">
    <location>
        <begin position="341"/>
        <end position="365"/>
    </location>
</feature>
<feature type="transmembrane region" description="Helical" evidence="6">
    <location>
        <begin position="411"/>
        <end position="428"/>
    </location>
</feature>
<feature type="transmembrane region" description="Helical" evidence="6">
    <location>
        <begin position="167"/>
        <end position="187"/>
    </location>
</feature>
<dbReference type="PANTHER" id="PTHR42770">
    <property type="entry name" value="AMINO ACID TRANSPORTER-RELATED"/>
    <property type="match status" value="1"/>
</dbReference>
<feature type="transmembrane region" description="Helical" evidence="6">
    <location>
        <begin position="246"/>
        <end position="275"/>
    </location>
</feature>
<evidence type="ECO:0000256" key="1">
    <source>
        <dbReference type="ARBA" id="ARBA00004651"/>
    </source>
</evidence>
<protein>
    <submittedName>
        <fullName evidence="7">Inner membrane transport protein YbaT</fullName>
    </submittedName>
</protein>
<evidence type="ECO:0000313" key="7">
    <source>
        <dbReference type="EMBL" id="STD12487.1"/>
    </source>
</evidence>
<dbReference type="InterPro" id="IPR002293">
    <property type="entry name" value="AA/rel_permease1"/>
</dbReference>
<comment type="subcellular location">
    <subcellularLocation>
        <location evidence="1">Cell membrane</location>
        <topology evidence="1">Multi-pass membrane protein</topology>
    </subcellularLocation>
</comment>
<comment type="caution">
    <text evidence="7">The sequence shown here is derived from an EMBL/GenBank/DDBJ whole genome shotgun (WGS) entry which is preliminary data.</text>
</comment>
<dbReference type="AlphaFoldDB" id="A0AA46BPF4"/>
<dbReference type="Proteomes" id="UP000254118">
    <property type="component" value="Unassembled WGS sequence"/>
</dbReference>
<keyword evidence="2" id="KW-1003">Cell membrane</keyword>
<dbReference type="EMBL" id="UFYA01000001">
    <property type="protein sequence ID" value="STD12487.1"/>
    <property type="molecule type" value="Genomic_DNA"/>
</dbReference>
<evidence type="ECO:0000256" key="6">
    <source>
        <dbReference type="SAM" id="Phobius"/>
    </source>
</evidence>
<evidence type="ECO:0000256" key="2">
    <source>
        <dbReference type="ARBA" id="ARBA00022475"/>
    </source>
</evidence>
<feature type="transmembrane region" description="Helical" evidence="6">
    <location>
        <begin position="295"/>
        <end position="320"/>
    </location>
</feature>
<evidence type="ECO:0000256" key="4">
    <source>
        <dbReference type="ARBA" id="ARBA00022989"/>
    </source>
</evidence>
<feature type="transmembrane region" description="Helical" evidence="6">
    <location>
        <begin position="20"/>
        <end position="42"/>
    </location>
</feature>
<dbReference type="InterPro" id="IPR050367">
    <property type="entry name" value="APC_superfamily"/>
</dbReference>
<sequence>MSKTPPTKAAGHDHHELHRVMGPGLLLLFILGDILGTGVYALTGKLAANVGGAAWAPILFAFAVATLSAYSYLELVTKYPGASGAALYAHKAFHKQFLTFMVTFAVLCSGLTSAATTSMAVANNINLGFGLNWSKTAVVALAIAFLISLAVVNFWGSSESVKLNMVLTLIGFLGLALVIGVGIWATINGNVDFSRTVIFEAPQDKSMFLVLSGVTALAFFSFVGFEDSVNMVEEVKDPRIFPKVMLSGMGICLAIYIAISLFTVAIVPIGVLANSDTPLFEVIARGAPGIPIHTLYPFITIFAVANTALLNMMMASRLVYGMAKQGVLPRPLGKIHRGHRTPYASIIFTTALGVGLLALVGLALGADTTSALGSTTALLLLAVFTVVNIACIVLRRDSAAEAHNHFRAPRWVPYLGAASTIFLIGPWAQKPVVYSIAAVLLLIGVLLSVLNWLYQRNIKHTDAHLTMGDTQVIAQIVADIPPEDTRR</sequence>
<keyword evidence="5 6" id="KW-0472">Membrane</keyword>
<organism evidence="7 8">
    <name type="scientific">Dermatophilus congolensis</name>
    <dbReference type="NCBI Taxonomy" id="1863"/>
    <lineage>
        <taxon>Bacteria</taxon>
        <taxon>Bacillati</taxon>
        <taxon>Actinomycetota</taxon>
        <taxon>Actinomycetes</taxon>
        <taxon>Micrococcales</taxon>
        <taxon>Dermatophilaceae</taxon>
        <taxon>Dermatophilus</taxon>
    </lineage>
</organism>
<dbReference type="PANTHER" id="PTHR42770:SF11">
    <property type="entry name" value="INNER MEMBRANE TRANSPORT PROTEIN YBAT"/>
    <property type="match status" value="1"/>
</dbReference>
<name>A0AA46BPF4_9MICO</name>
<feature type="transmembrane region" description="Helical" evidence="6">
    <location>
        <begin position="136"/>
        <end position="155"/>
    </location>
</feature>
<evidence type="ECO:0000256" key="5">
    <source>
        <dbReference type="ARBA" id="ARBA00023136"/>
    </source>
</evidence>
<feature type="transmembrane region" description="Helical" evidence="6">
    <location>
        <begin position="54"/>
        <end position="76"/>
    </location>
</feature>
<dbReference type="GO" id="GO:0022857">
    <property type="term" value="F:transmembrane transporter activity"/>
    <property type="evidence" value="ECO:0007669"/>
    <property type="project" value="InterPro"/>
</dbReference>
<feature type="transmembrane region" description="Helical" evidence="6">
    <location>
        <begin position="97"/>
        <end position="116"/>
    </location>
</feature>
<evidence type="ECO:0000256" key="3">
    <source>
        <dbReference type="ARBA" id="ARBA00022692"/>
    </source>
</evidence>
<accession>A0AA46BPF4</accession>